<reference evidence="1" key="1">
    <citation type="submission" date="2016-11" db="EMBL/GenBank/DDBJ databases">
        <authorList>
            <person name="Yao B."/>
            <person name="Geng J."/>
        </authorList>
    </citation>
    <scope>NUCLEOTIDE SEQUENCE</scope>
    <source>
        <strain evidence="1">PUTH</strain>
        <plasmid evidence="1">pPUTH1</plasmid>
    </source>
</reference>
<keyword evidence="1" id="KW-0614">Plasmid</keyword>
<name>A0A3G1IEI7_KLEPN</name>
<sequence length="63" mass="6944">MNEACMLSEICKISQGMRLNFKFPPAFLKPVVAAARRPVLRSAGNQFRPFYDLGITSSAVSPL</sequence>
<dbReference type="EMBL" id="KY070306">
    <property type="protein sequence ID" value="ASF89449.1"/>
    <property type="molecule type" value="Genomic_DNA"/>
</dbReference>
<geneLocation type="plasmid" evidence="1">
    <name>pPUTH1</name>
</geneLocation>
<proteinExistence type="predicted"/>
<protein>
    <submittedName>
        <fullName evidence="1">Uncharacterized protein</fullName>
    </submittedName>
</protein>
<gene>
    <name evidence="1" type="ORF">pPUTH1_0330</name>
</gene>
<dbReference type="AlphaFoldDB" id="A0A3G1IEI7"/>
<accession>A0A3G1IEI7</accession>
<evidence type="ECO:0000313" key="1">
    <source>
        <dbReference type="EMBL" id="ASF89449.1"/>
    </source>
</evidence>
<organism evidence="1">
    <name type="scientific">Klebsiella pneumoniae</name>
    <dbReference type="NCBI Taxonomy" id="573"/>
    <lineage>
        <taxon>Bacteria</taxon>
        <taxon>Pseudomonadati</taxon>
        <taxon>Pseudomonadota</taxon>
        <taxon>Gammaproteobacteria</taxon>
        <taxon>Enterobacterales</taxon>
        <taxon>Enterobacteriaceae</taxon>
        <taxon>Klebsiella/Raoultella group</taxon>
        <taxon>Klebsiella</taxon>
        <taxon>Klebsiella pneumoniae complex</taxon>
    </lineage>
</organism>